<gene>
    <name evidence="2" type="ORF">RFI_18865</name>
</gene>
<feature type="region of interest" description="Disordered" evidence="1">
    <location>
        <begin position="1"/>
        <end position="33"/>
    </location>
</feature>
<accession>X6MZC8</accession>
<reference evidence="2 3" key="1">
    <citation type="journal article" date="2013" name="Curr. Biol.">
        <title>The Genome of the Foraminiferan Reticulomyxa filosa.</title>
        <authorList>
            <person name="Glockner G."/>
            <person name="Hulsmann N."/>
            <person name="Schleicher M."/>
            <person name="Noegel A.A."/>
            <person name="Eichinger L."/>
            <person name="Gallinger C."/>
            <person name="Pawlowski J."/>
            <person name="Sierra R."/>
            <person name="Euteneuer U."/>
            <person name="Pillet L."/>
            <person name="Moustafa A."/>
            <person name="Platzer M."/>
            <person name="Groth M."/>
            <person name="Szafranski K."/>
            <person name="Schliwa M."/>
        </authorList>
    </citation>
    <scope>NUCLEOTIDE SEQUENCE [LARGE SCALE GENOMIC DNA]</scope>
</reference>
<protein>
    <submittedName>
        <fullName evidence="2">Uncharacterized protein</fullName>
    </submittedName>
</protein>
<dbReference type="EMBL" id="ASPP01014990">
    <property type="protein sequence ID" value="ETO18400.1"/>
    <property type="molecule type" value="Genomic_DNA"/>
</dbReference>
<proteinExistence type="predicted"/>
<feature type="non-terminal residue" evidence="2">
    <location>
        <position position="1"/>
    </location>
</feature>
<comment type="caution">
    <text evidence="2">The sequence shown here is derived from an EMBL/GenBank/DDBJ whole genome shotgun (WGS) entry which is preliminary data.</text>
</comment>
<dbReference type="Proteomes" id="UP000023152">
    <property type="component" value="Unassembled WGS sequence"/>
</dbReference>
<feature type="compositionally biased region" description="Basic and acidic residues" evidence="1">
    <location>
        <begin position="72"/>
        <end position="90"/>
    </location>
</feature>
<evidence type="ECO:0000313" key="3">
    <source>
        <dbReference type="Proteomes" id="UP000023152"/>
    </source>
</evidence>
<feature type="region of interest" description="Disordered" evidence="1">
    <location>
        <begin position="65"/>
        <end position="110"/>
    </location>
</feature>
<sequence>KKKKKEKKRRRRTKKKKKKKTATKSDEEEEKEEVYEVENIVKHGIRQKKAIVEKIFNGERKVIKKVQQRLQKKNETVKKAKADSEKNELRKSKRKRRRSNVDDTSEEADNIPKPPLKRVWSYICLSFCQSNKYISMANLLNQKRTDIVTTDTNEDENLTVKKMEEMENFEWQKFGNAFCEAYNNQKDENIDKFWNNFMSSLKL</sequence>
<name>X6MZC8_RETFI</name>
<feature type="compositionally biased region" description="Basic residues" evidence="1">
    <location>
        <begin position="1"/>
        <end position="22"/>
    </location>
</feature>
<dbReference type="AlphaFoldDB" id="X6MZC8"/>
<evidence type="ECO:0000256" key="1">
    <source>
        <dbReference type="SAM" id="MobiDB-lite"/>
    </source>
</evidence>
<organism evidence="2 3">
    <name type="scientific">Reticulomyxa filosa</name>
    <dbReference type="NCBI Taxonomy" id="46433"/>
    <lineage>
        <taxon>Eukaryota</taxon>
        <taxon>Sar</taxon>
        <taxon>Rhizaria</taxon>
        <taxon>Retaria</taxon>
        <taxon>Foraminifera</taxon>
        <taxon>Monothalamids</taxon>
        <taxon>Reticulomyxidae</taxon>
        <taxon>Reticulomyxa</taxon>
    </lineage>
</organism>
<keyword evidence="3" id="KW-1185">Reference proteome</keyword>
<evidence type="ECO:0000313" key="2">
    <source>
        <dbReference type="EMBL" id="ETO18400.1"/>
    </source>
</evidence>